<keyword evidence="1" id="KW-0472">Membrane</keyword>
<sequence length="193" mass="18839">MTVHANTPTVVTAHRARPAVGSSGFTASWPSVAAWGAGLIQAALGAGAIVGASSTFSDRAVGVVLVSLGVLSLFWGGANLVASRLVAPPLALAGAVAGVLAMFGLLAVAPSHTGVYAIAAGTFLLLIVGGACAVVVRRGADKPRDVGALRGLLGMLVAAAIIAVIVTPALGAAQDAVLLTDDGTVPVVTHDGH</sequence>
<dbReference type="RefSeq" id="WP_147895345.1">
    <property type="nucleotide sequence ID" value="NZ_BAAANR010000001.1"/>
</dbReference>
<dbReference type="EMBL" id="VRSV01000002">
    <property type="protein sequence ID" value="TXK10147.1"/>
    <property type="molecule type" value="Genomic_DNA"/>
</dbReference>
<reference evidence="2 3" key="1">
    <citation type="submission" date="2019-08" db="EMBL/GenBank/DDBJ databases">
        <authorList>
            <person name="Dong K."/>
        </authorList>
    </citation>
    <scope>NUCLEOTIDE SEQUENCE [LARGE SCALE GENOMIC DNA]</scope>
    <source>
        <strain evidence="2 3">JCM14558</strain>
    </source>
</reference>
<keyword evidence="3" id="KW-1185">Reference proteome</keyword>
<protein>
    <submittedName>
        <fullName evidence="2">Uncharacterized protein</fullName>
    </submittedName>
</protein>
<dbReference type="OrthoDB" id="5071411at2"/>
<comment type="caution">
    <text evidence="2">The sequence shown here is derived from an EMBL/GenBank/DDBJ whole genome shotgun (WGS) entry which is preliminary data.</text>
</comment>
<proteinExistence type="predicted"/>
<organism evidence="2 3">
    <name type="scientific">Microbacterium hatanonis</name>
    <dbReference type="NCBI Taxonomy" id="404366"/>
    <lineage>
        <taxon>Bacteria</taxon>
        <taxon>Bacillati</taxon>
        <taxon>Actinomycetota</taxon>
        <taxon>Actinomycetes</taxon>
        <taxon>Micrococcales</taxon>
        <taxon>Microbacteriaceae</taxon>
        <taxon>Microbacterium</taxon>
    </lineage>
</organism>
<keyword evidence="1" id="KW-1133">Transmembrane helix</keyword>
<dbReference type="AlphaFoldDB" id="A0A5C8HW05"/>
<gene>
    <name evidence="2" type="ORF">FVP77_14915</name>
</gene>
<feature type="transmembrane region" description="Helical" evidence="1">
    <location>
        <begin position="115"/>
        <end position="136"/>
    </location>
</feature>
<evidence type="ECO:0000313" key="3">
    <source>
        <dbReference type="Proteomes" id="UP000321034"/>
    </source>
</evidence>
<evidence type="ECO:0000313" key="2">
    <source>
        <dbReference type="EMBL" id="TXK10147.1"/>
    </source>
</evidence>
<feature type="transmembrane region" description="Helical" evidence="1">
    <location>
        <begin position="32"/>
        <end position="54"/>
    </location>
</feature>
<dbReference type="Proteomes" id="UP000321034">
    <property type="component" value="Unassembled WGS sequence"/>
</dbReference>
<feature type="transmembrane region" description="Helical" evidence="1">
    <location>
        <begin position="90"/>
        <end position="109"/>
    </location>
</feature>
<evidence type="ECO:0000256" key="1">
    <source>
        <dbReference type="SAM" id="Phobius"/>
    </source>
</evidence>
<name>A0A5C8HW05_9MICO</name>
<accession>A0A5C8HW05</accession>
<keyword evidence="1" id="KW-0812">Transmembrane</keyword>
<feature type="transmembrane region" description="Helical" evidence="1">
    <location>
        <begin position="148"/>
        <end position="170"/>
    </location>
</feature>
<feature type="transmembrane region" description="Helical" evidence="1">
    <location>
        <begin position="60"/>
        <end position="78"/>
    </location>
</feature>